<keyword evidence="3" id="KW-1185">Reference proteome</keyword>
<dbReference type="EMBL" id="JAPDRK010000026">
    <property type="protein sequence ID" value="KAJ9602463.1"/>
    <property type="molecule type" value="Genomic_DNA"/>
</dbReference>
<dbReference type="AlphaFoldDB" id="A0AA39CBP5"/>
<evidence type="ECO:0000256" key="1">
    <source>
        <dbReference type="SAM" id="MobiDB-lite"/>
    </source>
</evidence>
<comment type="caution">
    <text evidence="2">The sequence shown here is derived from an EMBL/GenBank/DDBJ whole genome shotgun (WGS) entry which is preliminary data.</text>
</comment>
<evidence type="ECO:0000313" key="2">
    <source>
        <dbReference type="EMBL" id="KAJ9602463.1"/>
    </source>
</evidence>
<reference evidence="2" key="1">
    <citation type="submission" date="2022-10" db="EMBL/GenBank/DDBJ databases">
        <title>Culturing micro-colonial fungi from biological soil crusts in the Mojave desert and describing Neophaeococcomyces mojavensis, and introducing the new genera and species Taxawa tesnikishii.</title>
        <authorList>
            <person name="Kurbessoian T."/>
            <person name="Stajich J.E."/>
        </authorList>
    </citation>
    <scope>NUCLEOTIDE SEQUENCE</scope>
    <source>
        <strain evidence="2">TK_41</strain>
    </source>
</reference>
<feature type="region of interest" description="Disordered" evidence="1">
    <location>
        <begin position="1"/>
        <end position="37"/>
    </location>
</feature>
<gene>
    <name evidence="2" type="ORF">H2200_013006</name>
</gene>
<organism evidence="2 3">
    <name type="scientific">Cladophialophora chaetospira</name>
    <dbReference type="NCBI Taxonomy" id="386627"/>
    <lineage>
        <taxon>Eukaryota</taxon>
        <taxon>Fungi</taxon>
        <taxon>Dikarya</taxon>
        <taxon>Ascomycota</taxon>
        <taxon>Pezizomycotina</taxon>
        <taxon>Eurotiomycetes</taxon>
        <taxon>Chaetothyriomycetidae</taxon>
        <taxon>Chaetothyriales</taxon>
        <taxon>Herpotrichiellaceae</taxon>
        <taxon>Cladophialophora</taxon>
    </lineage>
</organism>
<sequence>MARQKRKAASADGTAQSAKRLNAGPPPHDLQKPPSHPPSFFDLVDRYPIYDRLCSVLPLDSAIKLSQTCRTLHSAFLRSWDVDKSLQRFVKHPLRLRSELGRHGSLIAGHFALQFFAREKWPDIRLSIYVDQGVASTAMLAYLSKEEQYTFKEIVPKFMEGRRPSNIDRKSAIILLRLTTTSPAACVLLDRATTNLFAQEGLHVKKVDSEKYLDTVLHKLYKRGWGLDDVPRDETTRNTSLLPMRRIGDRYTWQIQLPTQDVIPSTIPDSVLESSFFSIDGVRSSSRSSDRAQIRSYTLSAQLFSHIALMYSYLIANDIDPSRVDQIRQELSRNAMFDLFAMKAGDRPPWFQRNLLSSGRDFVLYDHDNVRDFKRPHYLRSRDDYMISMLKQFHRVRGQIL</sequence>
<protein>
    <submittedName>
        <fullName evidence="2">Uncharacterized protein</fullName>
    </submittedName>
</protein>
<evidence type="ECO:0000313" key="3">
    <source>
        <dbReference type="Proteomes" id="UP001172673"/>
    </source>
</evidence>
<accession>A0AA39CBP5</accession>
<dbReference type="Proteomes" id="UP001172673">
    <property type="component" value="Unassembled WGS sequence"/>
</dbReference>
<proteinExistence type="predicted"/>
<name>A0AA39CBP5_9EURO</name>